<dbReference type="SUPFAM" id="SSF52799">
    <property type="entry name" value="(Phosphotyrosine protein) phosphatases II"/>
    <property type="match status" value="1"/>
</dbReference>
<dbReference type="EMBL" id="JARBDR010000813">
    <property type="protein sequence ID" value="KAJ8305553.1"/>
    <property type="molecule type" value="Genomic_DNA"/>
</dbReference>
<dbReference type="PROSITE" id="PS51257">
    <property type="entry name" value="PROKAR_LIPOPROTEIN"/>
    <property type="match status" value="1"/>
</dbReference>
<reference evidence="1 2" key="1">
    <citation type="submission" date="2022-12" db="EMBL/GenBank/DDBJ databases">
        <title>Chromosome-level genome of Tegillarca granosa.</title>
        <authorList>
            <person name="Kim J."/>
        </authorList>
    </citation>
    <scope>NUCLEOTIDE SEQUENCE [LARGE SCALE GENOMIC DNA]</scope>
    <source>
        <strain evidence="1">Teg-2019</strain>
        <tissue evidence="1">Adductor muscle</tissue>
    </source>
</reference>
<comment type="caution">
    <text evidence="1">The sequence shown here is derived from an EMBL/GenBank/DDBJ whole genome shotgun (WGS) entry which is preliminary data.</text>
</comment>
<sequence length="108" mass="12826">MFHAFRDGAIHSGLVCACFTEIERLEIDNEVDIFQTVRQLQIRRPEFIQKPMKRRTTLYEYILQVLHPRRMVISDFTYQGAENETYSFCYDKQAANNSGEYVDTNTYK</sequence>
<gene>
    <name evidence="1" type="ORF">KUTeg_016098</name>
</gene>
<proteinExistence type="predicted"/>
<dbReference type="InterPro" id="IPR029021">
    <property type="entry name" value="Prot-tyrosine_phosphatase-like"/>
</dbReference>
<dbReference type="Gene3D" id="3.90.190.10">
    <property type="entry name" value="Protein tyrosine phosphatase superfamily"/>
    <property type="match status" value="1"/>
</dbReference>
<evidence type="ECO:0000313" key="2">
    <source>
        <dbReference type="Proteomes" id="UP001217089"/>
    </source>
</evidence>
<dbReference type="Proteomes" id="UP001217089">
    <property type="component" value="Unassembled WGS sequence"/>
</dbReference>
<name>A0ABQ9EJV6_TEGGR</name>
<organism evidence="1 2">
    <name type="scientific">Tegillarca granosa</name>
    <name type="common">Malaysian cockle</name>
    <name type="synonym">Anadara granosa</name>
    <dbReference type="NCBI Taxonomy" id="220873"/>
    <lineage>
        <taxon>Eukaryota</taxon>
        <taxon>Metazoa</taxon>
        <taxon>Spiralia</taxon>
        <taxon>Lophotrochozoa</taxon>
        <taxon>Mollusca</taxon>
        <taxon>Bivalvia</taxon>
        <taxon>Autobranchia</taxon>
        <taxon>Pteriomorphia</taxon>
        <taxon>Arcoida</taxon>
        <taxon>Arcoidea</taxon>
        <taxon>Arcidae</taxon>
        <taxon>Tegillarca</taxon>
    </lineage>
</organism>
<evidence type="ECO:0000313" key="1">
    <source>
        <dbReference type="EMBL" id="KAJ8305553.1"/>
    </source>
</evidence>
<keyword evidence="2" id="KW-1185">Reference proteome</keyword>
<accession>A0ABQ9EJV6</accession>
<protein>
    <submittedName>
        <fullName evidence="1">Uncharacterized protein</fullName>
    </submittedName>
</protein>